<dbReference type="PANTHER" id="PTHR30121:SF6">
    <property type="entry name" value="SLR6007 PROTEIN"/>
    <property type="match status" value="1"/>
</dbReference>
<dbReference type="InterPro" id="IPR027417">
    <property type="entry name" value="P-loop_NTPase"/>
</dbReference>
<evidence type="ECO:0000313" key="3">
    <source>
        <dbReference type="Proteomes" id="UP000635565"/>
    </source>
</evidence>
<dbReference type="InterPro" id="IPR051162">
    <property type="entry name" value="T4SS_component"/>
</dbReference>
<comment type="caution">
    <text evidence="2">The sequence shown here is derived from an EMBL/GenBank/DDBJ whole genome shotgun (WGS) entry which is preliminary data.</text>
</comment>
<dbReference type="Proteomes" id="UP000635565">
    <property type="component" value="Unassembled WGS sequence"/>
</dbReference>
<dbReference type="PANTHER" id="PTHR30121">
    <property type="entry name" value="UNCHARACTERIZED PROTEIN YJGR-RELATED"/>
    <property type="match status" value="1"/>
</dbReference>
<protein>
    <recommendedName>
        <fullName evidence="4">TraD/TraG TraM recognition site domain-containing protein</fullName>
    </recommendedName>
</protein>
<organism evidence="2 3">
    <name type="scientific">Dictyobacter formicarum</name>
    <dbReference type="NCBI Taxonomy" id="2778368"/>
    <lineage>
        <taxon>Bacteria</taxon>
        <taxon>Bacillati</taxon>
        <taxon>Chloroflexota</taxon>
        <taxon>Ktedonobacteria</taxon>
        <taxon>Ktedonobacterales</taxon>
        <taxon>Dictyobacteraceae</taxon>
        <taxon>Dictyobacter</taxon>
    </lineage>
</organism>
<feature type="compositionally biased region" description="Pro residues" evidence="1">
    <location>
        <begin position="312"/>
        <end position="321"/>
    </location>
</feature>
<dbReference type="RefSeq" id="WP_201365772.1">
    <property type="nucleotide sequence ID" value="NZ_BNJJ01000022.1"/>
</dbReference>
<dbReference type="EMBL" id="BNJJ01000022">
    <property type="protein sequence ID" value="GHO88155.1"/>
    <property type="molecule type" value="Genomic_DNA"/>
</dbReference>
<dbReference type="SUPFAM" id="SSF52540">
    <property type="entry name" value="P-loop containing nucleoside triphosphate hydrolases"/>
    <property type="match status" value="1"/>
</dbReference>
<proteinExistence type="predicted"/>
<keyword evidence="3" id="KW-1185">Reference proteome</keyword>
<feature type="region of interest" description="Disordered" evidence="1">
    <location>
        <begin position="291"/>
        <end position="335"/>
    </location>
</feature>
<evidence type="ECO:0000313" key="2">
    <source>
        <dbReference type="EMBL" id="GHO88155.1"/>
    </source>
</evidence>
<sequence>MHTLLEIMLANRTPDGGGTLDSSEHGLLDRALYEAYRKVGISKEPQTHTRPAPLMRDLYEVLEKGDCGPDPTGLKQRLRRYVKGSLAGLFDGATNVSLDRMIVTFDLYDLSTELRPIGLFLVSNFVWTQSFQSSIPRQLIVDEAATLMDYKSGAVFLEDLVRRARKYYLGVTVISQHPRIFQDSAIPANCATHVLMRQDATSVDLVEGMFKLSTREVQLLRRLPVGEALLLTSEKRLHVRFEASEVEHLLATTDRREITSWSRQHAGSVSYDLLRELNLLQEESRSELLITAPSTQESAGVVPGEDAEEAPLPYPQLPFPTPRDSFALFSGERGE</sequence>
<evidence type="ECO:0000256" key="1">
    <source>
        <dbReference type="SAM" id="MobiDB-lite"/>
    </source>
</evidence>
<accession>A0ABQ3VQQ6</accession>
<dbReference type="Gene3D" id="3.40.50.300">
    <property type="entry name" value="P-loop containing nucleotide triphosphate hydrolases"/>
    <property type="match status" value="1"/>
</dbReference>
<dbReference type="Gene3D" id="1.10.8.730">
    <property type="match status" value="1"/>
</dbReference>
<evidence type="ECO:0008006" key="4">
    <source>
        <dbReference type="Google" id="ProtNLM"/>
    </source>
</evidence>
<name>A0ABQ3VQQ6_9CHLR</name>
<reference evidence="2 3" key="1">
    <citation type="journal article" date="2021" name="Int. J. Syst. Evol. Microbiol.">
        <title>Reticulibacter mediterranei gen. nov., sp. nov., within the new family Reticulibacteraceae fam. nov., and Ktedonospora formicarum gen. nov., sp. nov., Ktedonobacter robiniae sp. nov., Dictyobacter formicarum sp. nov. and Dictyobacter arantiisoli sp. nov., belonging to the class Ktedonobacteria.</title>
        <authorList>
            <person name="Yabe S."/>
            <person name="Zheng Y."/>
            <person name="Wang C.M."/>
            <person name="Sakai Y."/>
            <person name="Abe K."/>
            <person name="Yokota A."/>
            <person name="Donadio S."/>
            <person name="Cavaletti L."/>
            <person name="Monciardini P."/>
        </authorList>
    </citation>
    <scope>NUCLEOTIDE SEQUENCE [LARGE SCALE GENOMIC DNA]</scope>
    <source>
        <strain evidence="2 3">SOSP1-9</strain>
    </source>
</reference>
<gene>
    <name evidence="2" type="ORF">KSZ_61610</name>
</gene>